<dbReference type="EnsemblMetazoa" id="PHUM476100-RA">
    <property type="protein sequence ID" value="PHUM476100-PA"/>
    <property type="gene ID" value="PHUM476100"/>
</dbReference>
<keyword evidence="4" id="KW-1185">Reference proteome</keyword>
<gene>
    <name evidence="3" type="primary">8239383</name>
    <name evidence="2" type="ORF">Phum_PHUM476100</name>
</gene>
<dbReference type="EMBL" id="AAZO01005772">
    <property type="status" value="NOT_ANNOTATED_CDS"/>
    <property type="molecule type" value="Genomic_DNA"/>
</dbReference>
<reference evidence="3" key="3">
    <citation type="submission" date="2021-02" db="UniProtKB">
        <authorList>
            <consortium name="EnsemblMetazoa"/>
        </authorList>
    </citation>
    <scope>IDENTIFICATION</scope>
    <source>
        <strain evidence="3">USDA</strain>
    </source>
</reference>
<feature type="transmembrane region" description="Helical" evidence="1">
    <location>
        <begin position="20"/>
        <end position="47"/>
    </location>
</feature>
<keyword evidence="1" id="KW-0472">Membrane</keyword>
<organism>
    <name type="scientific">Pediculus humanus subsp. corporis</name>
    <name type="common">Body louse</name>
    <dbReference type="NCBI Taxonomy" id="121224"/>
    <lineage>
        <taxon>Eukaryota</taxon>
        <taxon>Metazoa</taxon>
        <taxon>Ecdysozoa</taxon>
        <taxon>Arthropoda</taxon>
        <taxon>Hexapoda</taxon>
        <taxon>Insecta</taxon>
        <taxon>Pterygota</taxon>
        <taxon>Neoptera</taxon>
        <taxon>Paraneoptera</taxon>
        <taxon>Psocodea</taxon>
        <taxon>Troctomorpha</taxon>
        <taxon>Phthiraptera</taxon>
        <taxon>Anoplura</taxon>
        <taxon>Pediculidae</taxon>
        <taxon>Pediculus</taxon>
    </lineage>
</organism>
<evidence type="ECO:0000256" key="1">
    <source>
        <dbReference type="SAM" id="Phobius"/>
    </source>
</evidence>
<keyword evidence="1" id="KW-1133">Transmembrane helix</keyword>
<dbReference type="EMBL" id="DS235817">
    <property type="protein sequence ID" value="EEB17647.1"/>
    <property type="molecule type" value="Genomic_DNA"/>
</dbReference>
<accession>E0VW91</accession>
<dbReference type="CTD" id="8239383"/>
<name>E0VW91_PEDHC</name>
<keyword evidence="1" id="KW-0812">Transmembrane</keyword>
<proteinExistence type="predicted"/>
<evidence type="ECO:0000313" key="2">
    <source>
        <dbReference type="EMBL" id="EEB17647.1"/>
    </source>
</evidence>
<reference evidence="2" key="1">
    <citation type="submission" date="2007-04" db="EMBL/GenBank/DDBJ databases">
        <title>Annotation of Pediculus humanus corporis strain USDA.</title>
        <authorList>
            <person name="Kirkness E."/>
            <person name="Hannick L."/>
            <person name="Hass B."/>
            <person name="Bruggner R."/>
            <person name="Lawson D."/>
            <person name="Bidwell S."/>
            <person name="Joardar V."/>
            <person name="Caler E."/>
            <person name="Walenz B."/>
            <person name="Inman J."/>
            <person name="Schobel S."/>
            <person name="Galinsky K."/>
            <person name="Amedeo P."/>
            <person name="Strausberg R."/>
        </authorList>
    </citation>
    <scope>NUCLEOTIDE SEQUENCE</scope>
    <source>
        <strain evidence="2">USDA</strain>
    </source>
</reference>
<dbReference type="GeneID" id="8239383"/>
<dbReference type="Proteomes" id="UP000009046">
    <property type="component" value="Unassembled WGS sequence"/>
</dbReference>
<sequence length="66" mass="7812">MHTHLLPLFYFSITTSSTFFFSPLFSLILILILFLTHSNNFISVTCLRSVSRLKERKKKHDSFIFE</sequence>
<dbReference type="KEGG" id="phu:Phum_PHUM476100"/>
<protein>
    <submittedName>
        <fullName evidence="2 3">Uncharacterized protein</fullName>
    </submittedName>
</protein>
<dbReference type="RefSeq" id="XP_002430385.1">
    <property type="nucleotide sequence ID" value="XM_002430340.1"/>
</dbReference>
<dbReference type="VEuPathDB" id="VectorBase:PHUM476100"/>
<evidence type="ECO:0000313" key="4">
    <source>
        <dbReference type="Proteomes" id="UP000009046"/>
    </source>
</evidence>
<dbReference type="InParanoid" id="E0VW91"/>
<evidence type="ECO:0000313" key="3">
    <source>
        <dbReference type="EnsemblMetazoa" id="PHUM476100-PA"/>
    </source>
</evidence>
<dbReference type="HOGENOM" id="CLU_2834219_0_0_1"/>
<dbReference type="AlphaFoldDB" id="E0VW91"/>
<reference evidence="2" key="2">
    <citation type="submission" date="2007-04" db="EMBL/GenBank/DDBJ databases">
        <title>The genome of the human body louse.</title>
        <authorList>
            <consortium name="The Human Body Louse Genome Consortium"/>
            <person name="Kirkness E."/>
            <person name="Walenz B."/>
            <person name="Hass B."/>
            <person name="Bruggner R."/>
            <person name="Strausberg R."/>
        </authorList>
    </citation>
    <scope>NUCLEOTIDE SEQUENCE</scope>
    <source>
        <strain evidence="2">USDA</strain>
    </source>
</reference>